<keyword evidence="9 11" id="KW-1133">Transmembrane helix</keyword>
<keyword evidence="7" id="KW-0762">Sugar transport</keyword>
<evidence type="ECO:0000256" key="4">
    <source>
        <dbReference type="ARBA" id="ARBA00022448"/>
    </source>
</evidence>
<dbReference type="CDD" id="cd17394">
    <property type="entry name" value="MFS_FucP_like"/>
    <property type="match status" value="1"/>
</dbReference>
<keyword evidence="5" id="KW-1003">Cell membrane</keyword>
<dbReference type="InterPro" id="IPR050375">
    <property type="entry name" value="MFS_TsgA-like"/>
</dbReference>
<dbReference type="GO" id="GO:1904659">
    <property type="term" value="P:D-glucose transmembrane transport"/>
    <property type="evidence" value="ECO:0007669"/>
    <property type="project" value="InterPro"/>
</dbReference>
<dbReference type="Gene3D" id="1.20.1250.20">
    <property type="entry name" value="MFS general substrate transporter like domains"/>
    <property type="match status" value="2"/>
</dbReference>
<keyword evidence="6" id="KW-0997">Cell inner membrane</keyword>
<dbReference type="PANTHER" id="PTHR43702:SF3">
    <property type="entry name" value="PROTEIN TSGA"/>
    <property type="match status" value="1"/>
</dbReference>
<dbReference type="Proteomes" id="UP001164653">
    <property type="component" value="Chromosome"/>
</dbReference>
<feature type="transmembrane region" description="Helical" evidence="11">
    <location>
        <begin position="359"/>
        <end position="378"/>
    </location>
</feature>
<dbReference type="GO" id="GO:0055056">
    <property type="term" value="F:D-glucose transmembrane transporter activity"/>
    <property type="evidence" value="ECO:0007669"/>
    <property type="project" value="InterPro"/>
</dbReference>
<dbReference type="Pfam" id="PF07690">
    <property type="entry name" value="MFS_1"/>
    <property type="match status" value="1"/>
</dbReference>
<evidence type="ECO:0000256" key="2">
    <source>
        <dbReference type="ARBA" id="ARBA00004429"/>
    </source>
</evidence>
<proteinExistence type="inferred from homology"/>
<feature type="transmembrane region" description="Helical" evidence="11">
    <location>
        <begin position="189"/>
        <end position="208"/>
    </location>
</feature>
<keyword evidence="14" id="KW-1185">Reference proteome</keyword>
<feature type="transmembrane region" description="Helical" evidence="11">
    <location>
        <begin position="235"/>
        <end position="259"/>
    </location>
</feature>
<comment type="function">
    <text evidence="1">Intake of glucose and galactose.</text>
</comment>
<dbReference type="GO" id="GO:0005886">
    <property type="term" value="C:plasma membrane"/>
    <property type="evidence" value="ECO:0007669"/>
    <property type="project" value="UniProtKB-SubCell"/>
</dbReference>
<keyword evidence="10 11" id="KW-0472">Membrane</keyword>
<dbReference type="PANTHER" id="PTHR43702">
    <property type="entry name" value="L-FUCOSE-PROTON SYMPORTER"/>
    <property type="match status" value="1"/>
</dbReference>
<evidence type="ECO:0000256" key="3">
    <source>
        <dbReference type="ARBA" id="ARBA00009120"/>
    </source>
</evidence>
<evidence type="ECO:0000256" key="9">
    <source>
        <dbReference type="ARBA" id="ARBA00022989"/>
    </source>
</evidence>
<dbReference type="KEGG" id="dpf:ON006_02005"/>
<feature type="domain" description="Major facilitator superfamily (MFS) profile" evidence="12">
    <location>
        <begin position="9"/>
        <end position="409"/>
    </location>
</feature>
<dbReference type="InterPro" id="IPR020846">
    <property type="entry name" value="MFS_dom"/>
</dbReference>
<evidence type="ECO:0000256" key="10">
    <source>
        <dbReference type="ARBA" id="ARBA00023136"/>
    </source>
</evidence>
<evidence type="ECO:0000259" key="12">
    <source>
        <dbReference type="PROSITE" id="PS50850"/>
    </source>
</evidence>
<dbReference type="InterPro" id="IPR005275">
    <property type="entry name" value="Lfuc_symporter_FucP"/>
</dbReference>
<feature type="transmembrane region" description="Helical" evidence="11">
    <location>
        <begin position="74"/>
        <end position="93"/>
    </location>
</feature>
<dbReference type="NCBIfam" id="TIGR01272">
    <property type="entry name" value="gluP"/>
    <property type="match status" value="1"/>
</dbReference>
<dbReference type="AlphaFoldDB" id="A0A9E8ND03"/>
<feature type="transmembrane region" description="Helical" evidence="11">
    <location>
        <begin position="384"/>
        <end position="403"/>
    </location>
</feature>
<dbReference type="InterPro" id="IPR011701">
    <property type="entry name" value="MFS"/>
</dbReference>
<organism evidence="13 14">
    <name type="scientific">Dyadobacter pollutisoli</name>
    <dbReference type="NCBI Taxonomy" id="2910158"/>
    <lineage>
        <taxon>Bacteria</taxon>
        <taxon>Pseudomonadati</taxon>
        <taxon>Bacteroidota</taxon>
        <taxon>Cytophagia</taxon>
        <taxon>Cytophagales</taxon>
        <taxon>Spirosomataceae</taxon>
        <taxon>Dyadobacter</taxon>
    </lineage>
</organism>
<evidence type="ECO:0000256" key="1">
    <source>
        <dbReference type="ARBA" id="ARBA00003321"/>
    </source>
</evidence>
<sequence>MTDRKTRLAIILITSLFFLWGFALNLNPILIPHLKKACQLSDFQSALIDSASYIAYFLVALPAGLFMKKYGYKAGITLGLILFASGTFLFYPAAEMRHFGFFLIALFIIASGLTMLETAANPYITVLGDADSATQRLNFAQSFNGLAAFLAPLMGGTFILSGKTLSEQEQHAMSGEQLDSYLNAEAASVQMPFIVIGLVVLFVAIMIWRTALPEIKEEKETGNKVSGSIWEEKNLILGIAAQFFYVGAQVCISSFFIRFSDKVAGIDEKTAAYLLSGAFLSFMIGRFIGTYLMRFVAPPRLLAIYSVVCVSLLIIAVLTKGMVSVYCLVSVQFFMSIMFPTIFALSIRGLGEKTKIGSSMVIMAIVGGAIFPVIMGQVSDVSSIQTAYIVPAVCFLVVLYFAVKNNSIKTVTLGTAH</sequence>
<feature type="transmembrane region" description="Helical" evidence="11">
    <location>
        <begin position="137"/>
        <end position="160"/>
    </location>
</feature>
<accession>A0A9E8ND03</accession>
<dbReference type="GO" id="GO:0015535">
    <property type="term" value="F:fucose:proton symporter activity"/>
    <property type="evidence" value="ECO:0007669"/>
    <property type="project" value="InterPro"/>
</dbReference>
<dbReference type="EMBL" id="CP112998">
    <property type="protein sequence ID" value="WAC12742.1"/>
    <property type="molecule type" value="Genomic_DNA"/>
</dbReference>
<evidence type="ECO:0000256" key="8">
    <source>
        <dbReference type="ARBA" id="ARBA00022692"/>
    </source>
</evidence>
<dbReference type="InterPro" id="IPR036259">
    <property type="entry name" value="MFS_trans_sf"/>
</dbReference>
<evidence type="ECO:0000256" key="7">
    <source>
        <dbReference type="ARBA" id="ARBA00022597"/>
    </source>
</evidence>
<evidence type="ECO:0000256" key="11">
    <source>
        <dbReference type="SAM" id="Phobius"/>
    </source>
</evidence>
<feature type="transmembrane region" description="Helical" evidence="11">
    <location>
        <begin position="99"/>
        <end position="116"/>
    </location>
</feature>
<evidence type="ECO:0000313" key="13">
    <source>
        <dbReference type="EMBL" id="WAC12742.1"/>
    </source>
</evidence>
<reference evidence="13" key="1">
    <citation type="submission" date="2022-11" db="EMBL/GenBank/DDBJ databases">
        <title>Dyadobacter pollutisoli sp. nov., isolated from plastic dumped soil.</title>
        <authorList>
            <person name="Kim J.M."/>
            <person name="Kim K.R."/>
            <person name="Lee J.K."/>
            <person name="Hao L."/>
            <person name="Jeon C.O."/>
        </authorList>
    </citation>
    <scope>NUCLEOTIDE SEQUENCE</scope>
    <source>
        <strain evidence="13">U1</strain>
    </source>
</reference>
<evidence type="ECO:0000313" key="14">
    <source>
        <dbReference type="Proteomes" id="UP001164653"/>
    </source>
</evidence>
<keyword evidence="8 11" id="KW-0812">Transmembrane</keyword>
<dbReference type="NCBIfam" id="TIGR00885">
    <property type="entry name" value="fucP"/>
    <property type="match status" value="1"/>
</dbReference>
<dbReference type="PROSITE" id="PS50850">
    <property type="entry name" value="MFS"/>
    <property type="match status" value="1"/>
</dbReference>
<evidence type="ECO:0000256" key="5">
    <source>
        <dbReference type="ARBA" id="ARBA00022475"/>
    </source>
</evidence>
<dbReference type="SUPFAM" id="SSF103473">
    <property type="entry name" value="MFS general substrate transporter"/>
    <property type="match status" value="1"/>
</dbReference>
<dbReference type="InterPro" id="IPR005964">
    <property type="entry name" value="Glc/Gal_transptr_bac"/>
</dbReference>
<feature type="transmembrane region" description="Helical" evidence="11">
    <location>
        <begin position="323"/>
        <end position="347"/>
    </location>
</feature>
<protein>
    <submittedName>
        <fullName evidence="13">L-fucose:H+ symporter permease</fullName>
    </submittedName>
</protein>
<dbReference type="GO" id="GO:0005354">
    <property type="term" value="F:galactose transmembrane transporter activity"/>
    <property type="evidence" value="ECO:0007669"/>
    <property type="project" value="InterPro"/>
</dbReference>
<feature type="transmembrane region" description="Helical" evidence="11">
    <location>
        <begin position="301"/>
        <end position="317"/>
    </location>
</feature>
<keyword evidence="4" id="KW-0813">Transport</keyword>
<comment type="subcellular location">
    <subcellularLocation>
        <location evidence="2">Cell inner membrane</location>
        <topology evidence="2">Multi-pass membrane protein</topology>
    </subcellularLocation>
</comment>
<name>A0A9E8ND03_9BACT</name>
<gene>
    <name evidence="13" type="primary">fucP</name>
    <name evidence="13" type="ORF">ON006_02005</name>
</gene>
<dbReference type="RefSeq" id="WP_244823442.1">
    <property type="nucleotide sequence ID" value="NZ_CP112998.1"/>
</dbReference>
<feature type="transmembrane region" description="Helical" evidence="11">
    <location>
        <begin position="47"/>
        <end position="67"/>
    </location>
</feature>
<comment type="similarity">
    <text evidence="3">Belongs to the major facilitator superfamily. FHS transporter (TC 2.A.1.7) family.</text>
</comment>
<feature type="transmembrane region" description="Helical" evidence="11">
    <location>
        <begin position="271"/>
        <end position="289"/>
    </location>
</feature>
<evidence type="ECO:0000256" key="6">
    <source>
        <dbReference type="ARBA" id="ARBA00022519"/>
    </source>
</evidence>